<dbReference type="EMBL" id="BKAU01000006">
    <property type="protein sequence ID" value="GEP98251.1"/>
    <property type="molecule type" value="Genomic_DNA"/>
</dbReference>
<dbReference type="GO" id="GO:0004673">
    <property type="term" value="F:protein histidine kinase activity"/>
    <property type="evidence" value="ECO:0007669"/>
    <property type="project" value="UniProtKB-EC"/>
</dbReference>
<dbReference type="Gene3D" id="3.30.565.10">
    <property type="entry name" value="Histidine kinase-like ATPase, C-terminal domain"/>
    <property type="match status" value="1"/>
</dbReference>
<feature type="transmembrane region" description="Helical" evidence="8">
    <location>
        <begin position="195"/>
        <end position="215"/>
    </location>
</feature>
<reference evidence="10 11" key="1">
    <citation type="submission" date="2019-07" db="EMBL/GenBank/DDBJ databases">
        <title>Whole genome shotgun sequence of Chitinophaga cymbidii NBRC 109752.</title>
        <authorList>
            <person name="Hosoyama A."/>
            <person name="Uohara A."/>
            <person name="Ohji S."/>
            <person name="Ichikawa N."/>
        </authorList>
    </citation>
    <scope>NUCLEOTIDE SEQUENCE [LARGE SCALE GENOMIC DNA]</scope>
    <source>
        <strain evidence="10 11">NBRC 109752</strain>
    </source>
</reference>
<feature type="domain" description="Histidine kinase" evidence="9">
    <location>
        <begin position="437"/>
        <end position="628"/>
    </location>
</feature>
<keyword evidence="4" id="KW-0808">Transferase</keyword>
<dbReference type="EC" id="2.7.13.3" evidence="2"/>
<proteinExistence type="predicted"/>
<keyword evidence="6" id="KW-0418">Kinase</keyword>
<gene>
    <name evidence="10" type="ORF">CCY01nite_45110</name>
</gene>
<feature type="transmembrane region" description="Helical" evidence="8">
    <location>
        <begin position="227"/>
        <end position="246"/>
    </location>
</feature>
<keyword evidence="5" id="KW-0547">Nucleotide-binding</keyword>
<evidence type="ECO:0000256" key="6">
    <source>
        <dbReference type="ARBA" id="ARBA00022777"/>
    </source>
</evidence>
<keyword evidence="7" id="KW-0067">ATP-binding</keyword>
<evidence type="ECO:0000256" key="4">
    <source>
        <dbReference type="ARBA" id="ARBA00022679"/>
    </source>
</evidence>
<dbReference type="InterPro" id="IPR011495">
    <property type="entry name" value="Sig_transdc_His_kin_sub2_dim/P"/>
</dbReference>
<evidence type="ECO:0000256" key="8">
    <source>
        <dbReference type="SAM" id="Phobius"/>
    </source>
</evidence>
<dbReference type="Pfam" id="PF07568">
    <property type="entry name" value="HisKA_2"/>
    <property type="match status" value="1"/>
</dbReference>
<dbReference type="SMART" id="SM00387">
    <property type="entry name" value="HATPase_c"/>
    <property type="match status" value="1"/>
</dbReference>
<dbReference type="RefSeq" id="WP_186831216.1">
    <property type="nucleotide sequence ID" value="NZ_BKAU01000006.1"/>
</dbReference>
<feature type="transmembrane region" description="Helical" evidence="8">
    <location>
        <begin position="294"/>
        <end position="312"/>
    </location>
</feature>
<name>A0A512RRB7_9BACT</name>
<dbReference type="AlphaFoldDB" id="A0A512RRB7"/>
<evidence type="ECO:0000313" key="11">
    <source>
        <dbReference type="Proteomes" id="UP000321436"/>
    </source>
</evidence>
<keyword evidence="8" id="KW-1133">Transmembrane helix</keyword>
<keyword evidence="3" id="KW-0597">Phosphoprotein</keyword>
<keyword evidence="8" id="KW-0812">Transmembrane</keyword>
<evidence type="ECO:0000256" key="7">
    <source>
        <dbReference type="ARBA" id="ARBA00022840"/>
    </source>
</evidence>
<dbReference type="Pfam" id="PF02518">
    <property type="entry name" value="HATPase_c"/>
    <property type="match status" value="1"/>
</dbReference>
<dbReference type="InterPro" id="IPR011623">
    <property type="entry name" value="7TMR_DISM_rcpt_extracell_dom1"/>
</dbReference>
<feature type="transmembrane region" description="Helical" evidence="8">
    <location>
        <begin position="168"/>
        <end position="188"/>
    </location>
</feature>
<dbReference type="PROSITE" id="PS50109">
    <property type="entry name" value="HIS_KIN"/>
    <property type="match status" value="1"/>
</dbReference>
<feature type="transmembrane region" description="Helical" evidence="8">
    <location>
        <begin position="258"/>
        <end position="282"/>
    </location>
</feature>
<dbReference type="PANTHER" id="PTHR41523:SF8">
    <property type="entry name" value="ETHYLENE RESPONSE SENSOR PROTEIN"/>
    <property type="match status" value="1"/>
</dbReference>
<dbReference type="InterPro" id="IPR036890">
    <property type="entry name" value="HATPase_C_sf"/>
</dbReference>
<dbReference type="SUPFAM" id="SSF55874">
    <property type="entry name" value="ATPase domain of HSP90 chaperone/DNA topoisomerase II/histidine kinase"/>
    <property type="match status" value="1"/>
</dbReference>
<feature type="transmembrane region" description="Helical" evidence="8">
    <location>
        <begin position="321"/>
        <end position="342"/>
    </location>
</feature>
<evidence type="ECO:0000256" key="1">
    <source>
        <dbReference type="ARBA" id="ARBA00000085"/>
    </source>
</evidence>
<comment type="caution">
    <text evidence="10">The sequence shown here is derived from an EMBL/GenBank/DDBJ whole genome shotgun (WGS) entry which is preliminary data.</text>
</comment>
<keyword evidence="11" id="KW-1185">Reference proteome</keyword>
<evidence type="ECO:0000256" key="3">
    <source>
        <dbReference type="ARBA" id="ARBA00022553"/>
    </source>
</evidence>
<evidence type="ECO:0000256" key="5">
    <source>
        <dbReference type="ARBA" id="ARBA00022741"/>
    </source>
</evidence>
<dbReference type="InterPro" id="IPR005467">
    <property type="entry name" value="His_kinase_dom"/>
</dbReference>
<feature type="transmembrane region" description="Helical" evidence="8">
    <location>
        <begin position="348"/>
        <end position="371"/>
    </location>
</feature>
<dbReference type="Gene3D" id="2.60.40.2380">
    <property type="match status" value="1"/>
</dbReference>
<dbReference type="GO" id="GO:0005524">
    <property type="term" value="F:ATP binding"/>
    <property type="evidence" value="ECO:0007669"/>
    <property type="project" value="UniProtKB-KW"/>
</dbReference>
<keyword evidence="8" id="KW-0472">Membrane</keyword>
<dbReference type="Pfam" id="PF07695">
    <property type="entry name" value="7TMR-DISM_7TM"/>
    <property type="match status" value="1"/>
</dbReference>
<accession>A0A512RRB7</accession>
<dbReference type="PANTHER" id="PTHR41523">
    <property type="entry name" value="TWO-COMPONENT SYSTEM SENSOR PROTEIN"/>
    <property type="match status" value="1"/>
</dbReference>
<comment type="catalytic activity">
    <reaction evidence="1">
        <text>ATP + protein L-histidine = ADP + protein N-phospho-L-histidine.</text>
        <dbReference type="EC" id="2.7.13.3"/>
    </reaction>
</comment>
<sequence length="628" mass="71891">MPSCKSSSGDIAPAPQEIHLTDHLAIREDSIADATAALSKLHTFQPLQDFRLQNKTGVYWLTAPLPDITGPVETSVISFSNLTYVDLYIYKGGRCILHKKAGAFRKESELARGDGRFWFSLPSNLRVDSCTLLLKVEHTKHYIPRFDFVIQDGYDFFRQQQKDDAMELRLQGVLWIFVLYTLLCWFATRNRTYGWLLLTIVAVTFYNLCPSGYFIKWFFPEAPAVGWLFNIHFVHLGMAGLYMLTIDFWRIRVQAPRLYLACMIAVGFVALFSVISFCINFFTGNFALMNYLNLWSYVAHIGFAAVVIWKLWPRLDPTQKYLAYGIWMFVASCIFVSVRILVLKEQAFVNITYMSSIMIISIFFMVFAGLAKSQQRAEKERQLALEKLNRLQEYQNTLLEDKVKQQTAELNTNNIRLTRQNRALAERNEKIAILINELNHRVKNNLQLLYSLISLQLPGIKDHASREVLTSNINRIKAMILVNRRFFHLEELQLVNLGDLTKELAANIKQIYSTQRTVLIRTDFDEGIQLDSRKALYFSLVVSELLTNSFKYAFNHAATGLIHISAIKMNDVIVCRYADNGTGPQQPNANSSSLGLSLVKDLVRQMNGQISEFTAPGLVYELTFPFGS</sequence>
<dbReference type="InterPro" id="IPR003594">
    <property type="entry name" value="HATPase_dom"/>
</dbReference>
<evidence type="ECO:0000259" key="9">
    <source>
        <dbReference type="PROSITE" id="PS50109"/>
    </source>
</evidence>
<evidence type="ECO:0000313" key="10">
    <source>
        <dbReference type="EMBL" id="GEP98251.1"/>
    </source>
</evidence>
<protein>
    <recommendedName>
        <fullName evidence="2">histidine kinase</fullName>
        <ecNumber evidence="2">2.7.13.3</ecNumber>
    </recommendedName>
</protein>
<organism evidence="10 11">
    <name type="scientific">Chitinophaga cymbidii</name>
    <dbReference type="NCBI Taxonomy" id="1096750"/>
    <lineage>
        <taxon>Bacteria</taxon>
        <taxon>Pseudomonadati</taxon>
        <taxon>Bacteroidota</taxon>
        <taxon>Chitinophagia</taxon>
        <taxon>Chitinophagales</taxon>
        <taxon>Chitinophagaceae</taxon>
        <taxon>Chitinophaga</taxon>
    </lineage>
</organism>
<dbReference type="Proteomes" id="UP000321436">
    <property type="component" value="Unassembled WGS sequence"/>
</dbReference>
<evidence type="ECO:0000256" key="2">
    <source>
        <dbReference type="ARBA" id="ARBA00012438"/>
    </source>
</evidence>